<dbReference type="Proteomes" id="UP000243589">
    <property type="component" value="Unassembled WGS sequence"/>
</dbReference>
<accession>A0A150H9M0</accession>
<organism evidence="1 2">
    <name type="scientific">Brevibacterium ravenspurgense</name>
    <dbReference type="NCBI Taxonomy" id="479117"/>
    <lineage>
        <taxon>Bacteria</taxon>
        <taxon>Bacillati</taxon>
        <taxon>Actinomycetota</taxon>
        <taxon>Actinomycetes</taxon>
        <taxon>Micrococcales</taxon>
        <taxon>Brevibacteriaceae</taxon>
        <taxon>Brevibacterium</taxon>
    </lineage>
</organism>
<evidence type="ECO:0000313" key="1">
    <source>
        <dbReference type="EMBL" id="KXZ58806.1"/>
    </source>
</evidence>
<dbReference type="EMBL" id="LQQC01000008">
    <property type="protein sequence ID" value="KXZ58806.1"/>
    <property type="molecule type" value="Genomic_DNA"/>
</dbReference>
<dbReference type="AlphaFoldDB" id="A0A150H9M0"/>
<protein>
    <submittedName>
        <fullName evidence="1">Uncharacterized protein</fullName>
    </submittedName>
</protein>
<evidence type="ECO:0000313" key="2">
    <source>
        <dbReference type="Proteomes" id="UP000243589"/>
    </source>
</evidence>
<sequence length="118" mass="13092">MDTGADKKKKKNFDLLEAEIAVPIIDAAREAHGQGRGTFTCSAPTTIADGQHFAIKRKSYGKTQMYDIGPLIDSIERIGWTLTFVEHIPLVPVQADFGGATLLYNEARAHMIFRRKTT</sequence>
<keyword evidence="2" id="KW-1185">Reference proteome</keyword>
<gene>
    <name evidence="1" type="ORF">Bravens_00678</name>
</gene>
<proteinExistence type="predicted"/>
<dbReference type="RefSeq" id="WP_062020283.1">
    <property type="nucleotide sequence ID" value="NZ_LQQC01000008.1"/>
</dbReference>
<name>A0A150H9M0_9MICO</name>
<reference evidence="1 2" key="1">
    <citation type="submission" date="2016-01" db="EMBL/GenBank/DDBJ databases">
        <title>Use of Whole Genome Sequencing to ascertain that Brevibacterium massiliense (Roux, Raoult 2009) is a later heterotypic synonym of Brevibacterium ravenspurgense (Mages 2008).</title>
        <authorList>
            <person name="Bernier A.-M."/>
            <person name="Burdz T."/>
            <person name="Huynh C."/>
            <person name="Pachecho A.L."/>
            <person name="Wiebe D."/>
            <person name="Bonner C."/>
            <person name="Bernard K."/>
        </authorList>
    </citation>
    <scope>NUCLEOTIDE SEQUENCE [LARGE SCALE GENOMIC DNA]</scope>
    <source>
        <strain evidence="1 2">CCUG56047</strain>
    </source>
</reference>
<comment type="caution">
    <text evidence="1">The sequence shown here is derived from an EMBL/GenBank/DDBJ whole genome shotgun (WGS) entry which is preliminary data.</text>
</comment>
<dbReference type="PATRIC" id="fig|479117.4.peg.676"/>